<dbReference type="NCBIfam" id="TIGR00254">
    <property type="entry name" value="GGDEF"/>
    <property type="match status" value="1"/>
</dbReference>
<dbReference type="CDD" id="cd01949">
    <property type="entry name" value="GGDEF"/>
    <property type="match status" value="1"/>
</dbReference>
<evidence type="ECO:0000313" key="6">
    <source>
        <dbReference type="EMBL" id="SKA65253.1"/>
    </source>
</evidence>
<comment type="catalytic activity">
    <reaction evidence="3">
        <text>2 GTP = 3',3'-c-di-GMP + 2 diphosphate</text>
        <dbReference type="Rhea" id="RHEA:24898"/>
        <dbReference type="ChEBI" id="CHEBI:33019"/>
        <dbReference type="ChEBI" id="CHEBI:37565"/>
        <dbReference type="ChEBI" id="CHEBI:58805"/>
        <dbReference type="EC" id="2.7.7.65"/>
    </reaction>
</comment>
<feature type="transmembrane region" description="Helical" evidence="4">
    <location>
        <begin position="30"/>
        <end position="49"/>
    </location>
</feature>
<keyword evidence="4" id="KW-1133">Transmembrane helix</keyword>
<dbReference type="PROSITE" id="PS50887">
    <property type="entry name" value="GGDEF"/>
    <property type="match status" value="1"/>
</dbReference>
<keyword evidence="7" id="KW-1185">Reference proteome</keyword>
<feature type="transmembrane region" description="Helical" evidence="4">
    <location>
        <begin position="261"/>
        <end position="281"/>
    </location>
</feature>
<evidence type="ECO:0000256" key="1">
    <source>
        <dbReference type="ARBA" id="ARBA00001946"/>
    </source>
</evidence>
<dbReference type="RefSeq" id="WP_078754094.1">
    <property type="nucleotide sequence ID" value="NZ_FUXU01000078.1"/>
</dbReference>
<dbReference type="EMBL" id="FUXU01000078">
    <property type="protein sequence ID" value="SKA65253.1"/>
    <property type="molecule type" value="Genomic_DNA"/>
</dbReference>
<evidence type="ECO:0000256" key="2">
    <source>
        <dbReference type="ARBA" id="ARBA00012528"/>
    </source>
</evidence>
<sequence>MTRGSNAWIVAGSFLYFIASYFGATPLSLHDANIVQLSIASGIGMIACLHGRFKALVCLAVAASLAHGLAIYHWDASADLTPAFISGLFTPLACFLSANAWKARFMKEGLKFETLFSYLMRVCLLPGLFLGSIKSLDILYGGYTGQGGYFYDLYEITSTYALGILLVAPFYYIWTHTETPLSHFNRENILYILGYLLLTLGAFIFSPGLIFVAPVIPVILAFKGEELASLTGLFGMGLIVAIIAPYDLGPFNLPDKIEGHTALLTFVLVSMITPIAIGLHVRRLNLVSKSRDRWQTKAQTDQLTSLPNRYAFFPELTRSCEEAEDGRSNLVLALLDIDHFKTVNDSYGHAVGDQVLNEIADLMREQMRESDLVARIGGEEFAILLHGPSKQQAERALDRLRLRCEQHNIQRYDKSVSVTVSIGATMYQATETQEVFMARADSLLYHAKNSGRNRVIIT</sequence>
<accession>A0A1T4VJZ7</accession>
<evidence type="ECO:0000313" key="7">
    <source>
        <dbReference type="Proteomes" id="UP000190162"/>
    </source>
</evidence>
<feature type="domain" description="GGDEF" evidence="5">
    <location>
        <begin position="328"/>
        <end position="458"/>
    </location>
</feature>
<reference evidence="7" key="1">
    <citation type="submission" date="2017-02" db="EMBL/GenBank/DDBJ databases">
        <authorList>
            <person name="Varghese N."/>
            <person name="Submissions S."/>
        </authorList>
    </citation>
    <scope>NUCLEOTIDE SEQUENCE [LARGE SCALE GENOMIC DNA]</scope>
    <source>
        <strain evidence="7">DSM 22720</strain>
    </source>
</reference>
<evidence type="ECO:0000256" key="3">
    <source>
        <dbReference type="ARBA" id="ARBA00034247"/>
    </source>
</evidence>
<feature type="transmembrane region" description="Helical" evidence="4">
    <location>
        <begin position="195"/>
        <end position="222"/>
    </location>
</feature>
<dbReference type="GO" id="GO:0052621">
    <property type="term" value="F:diguanylate cyclase activity"/>
    <property type="evidence" value="ECO:0007669"/>
    <property type="project" value="UniProtKB-EC"/>
</dbReference>
<feature type="transmembrane region" description="Helical" evidence="4">
    <location>
        <begin position="56"/>
        <end position="74"/>
    </location>
</feature>
<feature type="transmembrane region" description="Helical" evidence="4">
    <location>
        <begin position="115"/>
        <end position="133"/>
    </location>
</feature>
<dbReference type="InterPro" id="IPR050469">
    <property type="entry name" value="Diguanylate_Cyclase"/>
</dbReference>
<dbReference type="AlphaFoldDB" id="A0A1T4VJZ7"/>
<feature type="transmembrane region" description="Helical" evidence="4">
    <location>
        <begin position="228"/>
        <end position="249"/>
    </location>
</feature>
<dbReference type="Gene3D" id="3.30.70.270">
    <property type="match status" value="1"/>
</dbReference>
<dbReference type="PANTHER" id="PTHR45138">
    <property type="entry name" value="REGULATORY COMPONENTS OF SENSORY TRANSDUCTION SYSTEM"/>
    <property type="match status" value="1"/>
</dbReference>
<organism evidence="6 7">
    <name type="scientific">Enterovibrio nigricans DSM 22720</name>
    <dbReference type="NCBI Taxonomy" id="1121868"/>
    <lineage>
        <taxon>Bacteria</taxon>
        <taxon>Pseudomonadati</taxon>
        <taxon>Pseudomonadota</taxon>
        <taxon>Gammaproteobacteria</taxon>
        <taxon>Vibrionales</taxon>
        <taxon>Vibrionaceae</taxon>
        <taxon>Enterovibrio</taxon>
    </lineage>
</organism>
<dbReference type="EC" id="2.7.7.65" evidence="2"/>
<protein>
    <recommendedName>
        <fullName evidence="2">diguanylate cyclase</fullName>
        <ecNumber evidence="2">2.7.7.65</ecNumber>
    </recommendedName>
</protein>
<dbReference type="FunFam" id="3.30.70.270:FF:000001">
    <property type="entry name" value="Diguanylate cyclase domain protein"/>
    <property type="match status" value="1"/>
</dbReference>
<feature type="transmembrane region" description="Helical" evidence="4">
    <location>
        <begin position="80"/>
        <end position="103"/>
    </location>
</feature>
<dbReference type="Pfam" id="PF00990">
    <property type="entry name" value="GGDEF"/>
    <property type="match status" value="1"/>
</dbReference>
<feature type="transmembrane region" description="Helical" evidence="4">
    <location>
        <begin position="153"/>
        <end position="174"/>
    </location>
</feature>
<feature type="transmembrane region" description="Helical" evidence="4">
    <location>
        <begin position="7"/>
        <end position="24"/>
    </location>
</feature>
<dbReference type="SMART" id="SM00267">
    <property type="entry name" value="GGDEF"/>
    <property type="match status" value="1"/>
</dbReference>
<dbReference type="InterPro" id="IPR029787">
    <property type="entry name" value="Nucleotide_cyclase"/>
</dbReference>
<evidence type="ECO:0000259" key="5">
    <source>
        <dbReference type="PROSITE" id="PS50887"/>
    </source>
</evidence>
<dbReference type="Proteomes" id="UP000190162">
    <property type="component" value="Unassembled WGS sequence"/>
</dbReference>
<comment type="cofactor">
    <cofactor evidence="1">
        <name>Mg(2+)</name>
        <dbReference type="ChEBI" id="CHEBI:18420"/>
    </cofactor>
</comment>
<dbReference type="InterPro" id="IPR000160">
    <property type="entry name" value="GGDEF_dom"/>
</dbReference>
<dbReference type="InterPro" id="IPR043128">
    <property type="entry name" value="Rev_trsase/Diguanyl_cyclase"/>
</dbReference>
<keyword evidence="4" id="KW-0812">Transmembrane</keyword>
<proteinExistence type="predicted"/>
<dbReference type="PANTHER" id="PTHR45138:SF9">
    <property type="entry name" value="DIGUANYLATE CYCLASE DGCM-RELATED"/>
    <property type="match status" value="1"/>
</dbReference>
<evidence type="ECO:0000256" key="4">
    <source>
        <dbReference type="SAM" id="Phobius"/>
    </source>
</evidence>
<dbReference type="SUPFAM" id="SSF55073">
    <property type="entry name" value="Nucleotide cyclase"/>
    <property type="match status" value="1"/>
</dbReference>
<keyword evidence="4" id="KW-0472">Membrane</keyword>
<gene>
    <name evidence="6" type="ORF">SAMN02745132_03945</name>
</gene>
<name>A0A1T4VJZ7_9GAMM</name>
<dbReference type="OrthoDB" id="9812260at2"/>